<keyword evidence="1 3" id="KW-0378">Hydrolase</keyword>
<dbReference type="GO" id="GO:0004553">
    <property type="term" value="F:hydrolase activity, hydrolyzing O-glycosyl compounds"/>
    <property type="evidence" value="ECO:0007669"/>
    <property type="project" value="InterPro"/>
</dbReference>
<gene>
    <name evidence="6" type="ORF">DC432_06655</name>
</gene>
<keyword evidence="4" id="KW-0732">Signal</keyword>
<feature type="chain" id="PRO_5015725606" description="Glycoside hydrolase family 5 domain-containing protein" evidence="4">
    <location>
        <begin position="22"/>
        <end position="384"/>
    </location>
</feature>
<dbReference type="EMBL" id="QDFT01000012">
    <property type="protein sequence ID" value="PVE75942.1"/>
    <property type="molecule type" value="Genomic_DNA"/>
</dbReference>
<name>A0A2T7WPN8_MICTE</name>
<evidence type="ECO:0000313" key="7">
    <source>
        <dbReference type="Proteomes" id="UP000244649"/>
    </source>
</evidence>
<evidence type="ECO:0000256" key="4">
    <source>
        <dbReference type="SAM" id="SignalP"/>
    </source>
</evidence>
<evidence type="ECO:0000313" key="6">
    <source>
        <dbReference type="EMBL" id="PVE75942.1"/>
    </source>
</evidence>
<reference evidence="6 7" key="1">
    <citation type="submission" date="2018-04" db="EMBL/GenBank/DDBJ databases">
        <authorList>
            <person name="Go L.Y."/>
            <person name="Mitchell J.A."/>
        </authorList>
    </citation>
    <scope>NUCLEOTIDE SEQUENCE [LARGE SCALE GENOMIC DNA]</scope>
    <source>
        <strain evidence="6 7">TPD7010</strain>
    </source>
</reference>
<feature type="domain" description="Glycoside hydrolase family 5" evidence="5">
    <location>
        <begin position="75"/>
        <end position="340"/>
    </location>
</feature>
<dbReference type="GO" id="GO:0000272">
    <property type="term" value="P:polysaccharide catabolic process"/>
    <property type="evidence" value="ECO:0007669"/>
    <property type="project" value="InterPro"/>
</dbReference>
<dbReference type="InterPro" id="IPR017853">
    <property type="entry name" value="GH"/>
</dbReference>
<dbReference type="Pfam" id="PF00150">
    <property type="entry name" value="Cellulase"/>
    <property type="match status" value="1"/>
</dbReference>
<evidence type="ECO:0000259" key="5">
    <source>
        <dbReference type="Pfam" id="PF00150"/>
    </source>
</evidence>
<feature type="signal peptide" evidence="4">
    <location>
        <begin position="1"/>
        <end position="21"/>
    </location>
</feature>
<comment type="caution">
    <text evidence="6">The sequence shown here is derived from an EMBL/GenBank/DDBJ whole genome shotgun (WGS) entry which is preliminary data.</text>
</comment>
<accession>A0A2T7WPN8</accession>
<keyword evidence="2 3" id="KW-0326">Glycosidase</keyword>
<evidence type="ECO:0000256" key="1">
    <source>
        <dbReference type="ARBA" id="ARBA00022801"/>
    </source>
</evidence>
<dbReference type="PANTHER" id="PTHR34142">
    <property type="entry name" value="ENDO-BETA-1,4-GLUCANASE A"/>
    <property type="match status" value="1"/>
</dbReference>
<evidence type="ECO:0000256" key="2">
    <source>
        <dbReference type="ARBA" id="ARBA00023295"/>
    </source>
</evidence>
<evidence type="ECO:0000256" key="3">
    <source>
        <dbReference type="RuleBase" id="RU361153"/>
    </source>
</evidence>
<organism evidence="6 7">
    <name type="scientific">Microbacterium testaceum</name>
    <name type="common">Aureobacterium testaceum</name>
    <name type="synonym">Brevibacterium testaceum</name>
    <dbReference type="NCBI Taxonomy" id="2033"/>
    <lineage>
        <taxon>Bacteria</taxon>
        <taxon>Bacillati</taxon>
        <taxon>Actinomycetota</taxon>
        <taxon>Actinomycetes</taxon>
        <taxon>Micrococcales</taxon>
        <taxon>Microbacteriaceae</taxon>
        <taxon>Microbacterium</taxon>
    </lineage>
</organism>
<dbReference type="Gene3D" id="3.20.20.80">
    <property type="entry name" value="Glycosidases"/>
    <property type="match status" value="1"/>
</dbReference>
<dbReference type="SUPFAM" id="SSF51445">
    <property type="entry name" value="(Trans)glycosidases"/>
    <property type="match status" value="1"/>
</dbReference>
<dbReference type="InterPro" id="IPR001547">
    <property type="entry name" value="Glyco_hydro_5"/>
</dbReference>
<sequence>MTRRAPRALIGVVLTAGVVLAGCAPGPRPDVVPVPADAFDAYLDGAPYLRGVNLYGHVLGGAGADPGVANEPDASYAFLASRGVDIVRLAVPWQRLQVIPAGGSALDGLAQPIDTAYLDAIVAEVRTAWGHGIRTVVDLHNGCTYPWGAGPEIPGSVRCGDGITEDHVTTVWTALAGRLRDEPGVAAYDVFNEPRWSVGIDVYKHYAQVGVDAIRSTGATQPVWVEGILSDERGRLAAIAPDGPWIVDPTGRVIYSEHFYADASGPAYADIEDPDRVLDRLRTFGDWCAQWQVRCAVGEVGWPSGGEGGATTAADGERWNALFDRFYDLADDYGLDVAYFGATSARTVGTLLAYVSSEPGMPSPTGIDTALSQARVIEAHLSPR</sequence>
<proteinExistence type="inferred from homology"/>
<dbReference type="RefSeq" id="WP_116537198.1">
    <property type="nucleotide sequence ID" value="NZ_QDFT01000012.1"/>
</dbReference>
<protein>
    <recommendedName>
        <fullName evidence="5">Glycoside hydrolase family 5 domain-containing protein</fullName>
    </recommendedName>
</protein>
<dbReference type="AlphaFoldDB" id="A0A2T7WPN8"/>
<comment type="similarity">
    <text evidence="3">Belongs to the glycosyl hydrolase 5 (cellulase A) family.</text>
</comment>
<dbReference type="PROSITE" id="PS51257">
    <property type="entry name" value="PROKAR_LIPOPROTEIN"/>
    <property type="match status" value="1"/>
</dbReference>
<dbReference type="Proteomes" id="UP000244649">
    <property type="component" value="Unassembled WGS sequence"/>
</dbReference>
<dbReference type="PANTHER" id="PTHR34142:SF1">
    <property type="entry name" value="GLYCOSIDE HYDROLASE FAMILY 5 DOMAIN-CONTAINING PROTEIN"/>
    <property type="match status" value="1"/>
</dbReference>